<name>A0A5B8VKJ1_9BACT</name>
<protein>
    <submittedName>
        <fullName evidence="4">Porin family protein</fullName>
    </submittedName>
</protein>
<evidence type="ECO:0000259" key="3">
    <source>
        <dbReference type="Pfam" id="PF13505"/>
    </source>
</evidence>
<dbReference type="InterPro" id="IPR011250">
    <property type="entry name" value="OMP/PagP_B-barrel"/>
</dbReference>
<dbReference type="EMBL" id="CP042434">
    <property type="protein sequence ID" value="QEC72067.1"/>
    <property type="molecule type" value="Genomic_DNA"/>
</dbReference>
<keyword evidence="1 2" id="KW-0732">Signal</keyword>
<sequence>MRKLFLLLGAGFLLSTATKAQSYERPVGSEFSIGIEGALPTSGWDAYTDAGGTKKLADFGIGATIKYAYNFNETIAATFQTGYIYFPGNDLGIGKENISQIPIKAGVRFSMSSFYIEPQFGLSSLNEKGKIAGDDNSYTTSNTAFTYAIGIGAMAGRNFDIGFRYEAMSKDGTVGFLALRLAYSLPFGR</sequence>
<dbReference type="Pfam" id="PF13505">
    <property type="entry name" value="OMP_b-brl"/>
    <property type="match status" value="1"/>
</dbReference>
<organism evidence="4 5">
    <name type="scientific">Arachidicoccus ginsenosidivorans</name>
    <dbReference type="NCBI Taxonomy" id="496057"/>
    <lineage>
        <taxon>Bacteria</taxon>
        <taxon>Pseudomonadati</taxon>
        <taxon>Bacteroidota</taxon>
        <taxon>Chitinophagia</taxon>
        <taxon>Chitinophagales</taxon>
        <taxon>Chitinophagaceae</taxon>
        <taxon>Arachidicoccus</taxon>
    </lineage>
</organism>
<evidence type="ECO:0000256" key="1">
    <source>
        <dbReference type="ARBA" id="ARBA00022729"/>
    </source>
</evidence>
<dbReference type="OrthoDB" id="641813at2"/>
<evidence type="ECO:0000313" key="5">
    <source>
        <dbReference type="Proteomes" id="UP000321291"/>
    </source>
</evidence>
<dbReference type="KEGG" id="agi:FSB73_10695"/>
<dbReference type="AlphaFoldDB" id="A0A5B8VKJ1"/>
<accession>A0A5B8VKJ1</accession>
<feature type="signal peptide" evidence="2">
    <location>
        <begin position="1"/>
        <end position="22"/>
    </location>
</feature>
<dbReference type="RefSeq" id="WP_146781720.1">
    <property type="nucleotide sequence ID" value="NZ_CP042434.1"/>
</dbReference>
<feature type="domain" description="Outer membrane protein beta-barrel" evidence="3">
    <location>
        <begin position="12"/>
        <end position="170"/>
    </location>
</feature>
<reference evidence="4 5" key="1">
    <citation type="journal article" date="2017" name="Int. J. Syst. Evol. Microbiol.">
        <title>Arachidicoccus ginsenosidivorans sp. nov., with ginsenoside-converting activity isolated from ginseng cultivating soil.</title>
        <authorList>
            <person name="Siddiqi M.Z."/>
            <person name="Aslam Z."/>
            <person name="Im W.T."/>
        </authorList>
    </citation>
    <scope>NUCLEOTIDE SEQUENCE [LARGE SCALE GENOMIC DNA]</scope>
    <source>
        <strain evidence="4 5">Gsoil 809</strain>
    </source>
</reference>
<dbReference type="InterPro" id="IPR027385">
    <property type="entry name" value="Beta-barrel_OMP"/>
</dbReference>
<keyword evidence="5" id="KW-1185">Reference proteome</keyword>
<dbReference type="SUPFAM" id="SSF56925">
    <property type="entry name" value="OMPA-like"/>
    <property type="match status" value="1"/>
</dbReference>
<dbReference type="Proteomes" id="UP000321291">
    <property type="component" value="Chromosome"/>
</dbReference>
<proteinExistence type="predicted"/>
<evidence type="ECO:0000313" key="4">
    <source>
        <dbReference type="EMBL" id="QEC72067.1"/>
    </source>
</evidence>
<feature type="chain" id="PRO_5022859802" evidence="2">
    <location>
        <begin position="23"/>
        <end position="189"/>
    </location>
</feature>
<evidence type="ECO:0000256" key="2">
    <source>
        <dbReference type="SAM" id="SignalP"/>
    </source>
</evidence>
<gene>
    <name evidence="4" type="ORF">FSB73_10695</name>
</gene>